<name>A0A4P9YAT2_ROZAC</name>
<feature type="non-terminal residue" evidence="1">
    <location>
        <position position="1"/>
    </location>
</feature>
<dbReference type="EMBL" id="ML006607">
    <property type="protein sequence ID" value="RKP16383.1"/>
    <property type="molecule type" value="Genomic_DNA"/>
</dbReference>
<reference evidence="2" key="1">
    <citation type="journal article" date="2018" name="Nat. Microbiol.">
        <title>Leveraging single-cell genomics to expand the fungal tree of life.</title>
        <authorList>
            <person name="Ahrendt S.R."/>
            <person name="Quandt C.A."/>
            <person name="Ciobanu D."/>
            <person name="Clum A."/>
            <person name="Salamov A."/>
            <person name="Andreopoulos B."/>
            <person name="Cheng J.F."/>
            <person name="Woyke T."/>
            <person name="Pelin A."/>
            <person name="Henrissat B."/>
            <person name="Reynolds N.K."/>
            <person name="Benny G.L."/>
            <person name="Smith M.E."/>
            <person name="James T.Y."/>
            <person name="Grigoriev I.V."/>
        </authorList>
    </citation>
    <scope>NUCLEOTIDE SEQUENCE [LARGE SCALE GENOMIC DNA]</scope>
    <source>
        <strain evidence="2">CSF55</strain>
    </source>
</reference>
<evidence type="ECO:0000313" key="1">
    <source>
        <dbReference type="EMBL" id="RKP16383.1"/>
    </source>
</evidence>
<sequence length="127" mass="14481">SSAKFRNSFKSGRQQAHLNLNENKKEFNDILKHYIDPHYNGSEFVALKSLAGCPSRAKGMMKTIHVAKGSNIFFRGFFPHSGGSYKDENLRIHFLCSHQNHTVDTVCNQIVDFVNDDISDTDYEINQ</sequence>
<accession>A0A4P9YAT2</accession>
<proteinExistence type="predicted"/>
<protein>
    <submittedName>
        <fullName evidence="1">Uncharacterized protein</fullName>
    </submittedName>
</protein>
<dbReference type="AlphaFoldDB" id="A0A4P9YAT2"/>
<gene>
    <name evidence="1" type="ORF">ROZALSC1DRAFT_25345</name>
</gene>
<dbReference type="Proteomes" id="UP000281549">
    <property type="component" value="Unassembled WGS sequence"/>
</dbReference>
<organism evidence="1 2">
    <name type="scientific">Rozella allomycis (strain CSF55)</name>
    <dbReference type="NCBI Taxonomy" id="988480"/>
    <lineage>
        <taxon>Eukaryota</taxon>
        <taxon>Fungi</taxon>
        <taxon>Fungi incertae sedis</taxon>
        <taxon>Cryptomycota</taxon>
        <taxon>Cryptomycota incertae sedis</taxon>
        <taxon>Rozella</taxon>
    </lineage>
</organism>
<evidence type="ECO:0000313" key="2">
    <source>
        <dbReference type="Proteomes" id="UP000281549"/>
    </source>
</evidence>